<evidence type="ECO:0000313" key="2">
    <source>
        <dbReference type="Proteomes" id="UP000789920"/>
    </source>
</evidence>
<dbReference type="EMBL" id="CAJVQC010090549">
    <property type="protein sequence ID" value="CAG8825455.1"/>
    <property type="molecule type" value="Genomic_DNA"/>
</dbReference>
<keyword evidence="2" id="KW-1185">Reference proteome</keyword>
<organism evidence="1 2">
    <name type="scientific">Racocetra persica</name>
    <dbReference type="NCBI Taxonomy" id="160502"/>
    <lineage>
        <taxon>Eukaryota</taxon>
        <taxon>Fungi</taxon>
        <taxon>Fungi incertae sedis</taxon>
        <taxon>Mucoromycota</taxon>
        <taxon>Glomeromycotina</taxon>
        <taxon>Glomeromycetes</taxon>
        <taxon>Diversisporales</taxon>
        <taxon>Gigasporaceae</taxon>
        <taxon>Racocetra</taxon>
    </lineage>
</organism>
<sequence>KPVADTVPTKLESNASTTWIPTKSRINKTLSSLSSLHESFSEPNLLKTNSRLRSIAGKHFKRFDDLRSNNKNSTGSGNVGDSTDDYSADTSITNTPASNSSTSTLKKWSNSVSMRRRTASLGIASILTNHNHRDSSSSTPTSSVASINSTTLEKDNSDSDSIILTESSSLSSEVVETTPTPPPSPKDPLDFISPSLYPPNEIDTKPEHSLQTNSSFKIDDADINDQKYSPTKEKTLNFSMMQYEDDEIFSKVGPILNPPVEELNQ</sequence>
<dbReference type="Proteomes" id="UP000789920">
    <property type="component" value="Unassembled WGS sequence"/>
</dbReference>
<comment type="caution">
    <text evidence="1">The sequence shown here is derived from an EMBL/GenBank/DDBJ whole genome shotgun (WGS) entry which is preliminary data.</text>
</comment>
<feature type="non-terminal residue" evidence="1">
    <location>
        <position position="265"/>
    </location>
</feature>
<proteinExistence type="predicted"/>
<protein>
    <submittedName>
        <fullName evidence="1">1355_t:CDS:1</fullName>
    </submittedName>
</protein>
<reference evidence="1" key="1">
    <citation type="submission" date="2021-06" db="EMBL/GenBank/DDBJ databases">
        <authorList>
            <person name="Kallberg Y."/>
            <person name="Tangrot J."/>
            <person name="Rosling A."/>
        </authorList>
    </citation>
    <scope>NUCLEOTIDE SEQUENCE</scope>
    <source>
        <strain evidence="1">MA461A</strain>
    </source>
</reference>
<accession>A0ACA9S3H4</accession>
<evidence type="ECO:0000313" key="1">
    <source>
        <dbReference type="EMBL" id="CAG8825455.1"/>
    </source>
</evidence>
<feature type="non-terminal residue" evidence="1">
    <location>
        <position position="1"/>
    </location>
</feature>
<name>A0ACA9S3H4_9GLOM</name>
<gene>
    <name evidence="1" type="ORF">RPERSI_LOCUS26490</name>
</gene>